<feature type="domain" description="M23ase beta-sheet core" evidence="1">
    <location>
        <begin position="49"/>
        <end position="117"/>
    </location>
</feature>
<reference evidence="3" key="1">
    <citation type="submission" date="2016-11" db="EMBL/GenBank/DDBJ databases">
        <authorList>
            <person name="Varghese N."/>
            <person name="Submissions S."/>
        </authorList>
    </citation>
    <scope>NUCLEOTIDE SEQUENCE [LARGE SCALE GENOMIC DNA]</scope>
    <source>
        <strain evidence="3">DSM 100572</strain>
    </source>
</reference>
<dbReference type="CDD" id="cd12797">
    <property type="entry name" value="M23_peptidase"/>
    <property type="match status" value="1"/>
</dbReference>
<dbReference type="PANTHER" id="PTHR21666:SF270">
    <property type="entry name" value="MUREIN HYDROLASE ACTIVATOR ENVC"/>
    <property type="match status" value="1"/>
</dbReference>
<name>A0A1M5UAU6_9FLAO</name>
<dbReference type="STRING" id="1195760.SAMN05444281_1136"/>
<sequence>MKKHLFLLYLLTFCVTFGQHKYPKNDFRNPLDFPIVLAGTFGELRTNHFHSGIDIKTKGISGKEVYVAKEGYVSRIKISLWGYGKAIYVTHPNGYTTVYGHLQKFSDRIEKYIKQKQYEKKSFEIQVFPNRDELTIEKDEIIAYSGNSGGSTAPHLHFEIRDTKTEKIINPLLFGLTVPDNITPRFGGLRMTPFGENAAVNQIPVAQDLHVSKINSHLYVSNEVEAIGKVGLQINTHDLLNNAANKNGVYSIDMTVNDTLVYHHDLETFAFDESKYINLLIDYGYYAKHRKKYQKTYIELANRLSIYKTDQNKGYLYIKDQEFYRVEIIIKDFANNTTVIRVPIKGNKIITPIIKENIETPYFVEQNKYTVFKQGNSEIRFPKNAFYEDVYLNYSVSKNAIHVHKPNLPLNKNYTLTYFTDSLSANEKKYVYFAYKSGRHYNYISTYRKDNKIYTNTKYLGDFYLKFDSIAPIVYKPSFYNKQDISKHKTLSIHIKDNETDIKNYYATIDGKWILMEYQPKKNRLFFDLKDLKATKQQHAFKLKIQDVLGNTKTYEASFYK</sequence>
<dbReference type="OrthoDB" id="9810477at2"/>
<accession>A0A1M5UAU6</accession>
<dbReference type="InterPro" id="IPR050570">
    <property type="entry name" value="Cell_wall_metabolism_enzyme"/>
</dbReference>
<proteinExistence type="predicted"/>
<evidence type="ECO:0000259" key="1">
    <source>
        <dbReference type="Pfam" id="PF01551"/>
    </source>
</evidence>
<evidence type="ECO:0000313" key="2">
    <source>
        <dbReference type="EMBL" id="SHH60041.1"/>
    </source>
</evidence>
<dbReference type="Gene3D" id="2.70.70.10">
    <property type="entry name" value="Glucose Permease (Domain IIA)"/>
    <property type="match status" value="1"/>
</dbReference>
<protein>
    <submittedName>
        <fullName evidence="2">Peptidase family M23</fullName>
    </submittedName>
</protein>
<dbReference type="PANTHER" id="PTHR21666">
    <property type="entry name" value="PEPTIDASE-RELATED"/>
    <property type="match status" value="1"/>
</dbReference>
<dbReference type="GO" id="GO:0004222">
    <property type="term" value="F:metalloendopeptidase activity"/>
    <property type="evidence" value="ECO:0007669"/>
    <property type="project" value="TreeGrafter"/>
</dbReference>
<gene>
    <name evidence="2" type="ORF">SAMN05444281_1136</name>
</gene>
<dbReference type="Pfam" id="PF01551">
    <property type="entry name" value="Peptidase_M23"/>
    <property type="match status" value="1"/>
</dbReference>
<keyword evidence="3" id="KW-1185">Reference proteome</keyword>
<dbReference type="SUPFAM" id="SSF51261">
    <property type="entry name" value="Duplicated hybrid motif"/>
    <property type="match status" value="1"/>
</dbReference>
<dbReference type="EMBL" id="FQXQ01000002">
    <property type="protein sequence ID" value="SHH60041.1"/>
    <property type="molecule type" value="Genomic_DNA"/>
</dbReference>
<dbReference type="InterPro" id="IPR016047">
    <property type="entry name" value="M23ase_b-sheet_dom"/>
</dbReference>
<evidence type="ECO:0000313" key="3">
    <source>
        <dbReference type="Proteomes" id="UP000184109"/>
    </source>
</evidence>
<dbReference type="AlphaFoldDB" id="A0A1M5UAU6"/>
<dbReference type="Proteomes" id="UP000184109">
    <property type="component" value="Unassembled WGS sequence"/>
</dbReference>
<dbReference type="InterPro" id="IPR011055">
    <property type="entry name" value="Dup_hybrid_motif"/>
</dbReference>
<organism evidence="2 3">
    <name type="scientific">Wenyingzhuangia marina</name>
    <dbReference type="NCBI Taxonomy" id="1195760"/>
    <lineage>
        <taxon>Bacteria</taxon>
        <taxon>Pseudomonadati</taxon>
        <taxon>Bacteroidota</taxon>
        <taxon>Flavobacteriia</taxon>
        <taxon>Flavobacteriales</taxon>
        <taxon>Flavobacteriaceae</taxon>
        <taxon>Wenyingzhuangia</taxon>
    </lineage>
</organism>
<dbReference type="RefSeq" id="WP_073119191.1">
    <property type="nucleotide sequence ID" value="NZ_BMEN01000002.1"/>
</dbReference>